<evidence type="ECO:0000313" key="1">
    <source>
        <dbReference type="EMBL" id="NML59872.1"/>
    </source>
</evidence>
<comment type="caution">
    <text evidence="1">The sequence shown here is derived from an EMBL/GenBank/DDBJ whole genome shotgun (WGS) entry which is preliminary data.</text>
</comment>
<dbReference type="Proteomes" id="UP000583752">
    <property type="component" value="Unassembled WGS sequence"/>
</dbReference>
<dbReference type="RefSeq" id="WP_169463562.1">
    <property type="nucleotide sequence ID" value="NZ_JABBGG010000001.1"/>
</dbReference>
<reference evidence="1 2" key="1">
    <citation type="submission" date="2020-04" db="EMBL/GenBank/DDBJ databases">
        <title>Massilia sp. RP-1-19 isolated from soil.</title>
        <authorList>
            <person name="Dahal R.H."/>
        </authorList>
    </citation>
    <scope>NUCLEOTIDE SEQUENCE [LARGE SCALE GENOMIC DNA]</scope>
    <source>
        <strain evidence="1 2">RP-1-19</strain>
    </source>
</reference>
<gene>
    <name evidence="1" type="ORF">HHL21_01995</name>
</gene>
<evidence type="ECO:0000313" key="2">
    <source>
        <dbReference type="Proteomes" id="UP000583752"/>
    </source>
</evidence>
<dbReference type="AlphaFoldDB" id="A0A848HFX6"/>
<keyword evidence="2" id="KW-1185">Reference proteome</keyword>
<protein>
    <submittedName>
        <fullName evidence="1">Uncharacterized protein</fullName>
    </submittedName>
</protein>
<sequence length="67" mass="6781">MTTSTLHFVSENAALSSLAASISTFFKPAQGVRAPGEPGLMDLYRLAASGDSVSPAVAAALSKRAAN</sequence>
<name>A0A848HFX6_9BURK</name>
<dbReference type="EMBL" id="JABBGG010000001">
    <property type="protein sequence ID" value="NML59872.1"/>
    <property type="molecule type" value="Genomic_DNA"/>
</dbReference>
<accession>A0A848HFX6</accession>
<proteinExistence type="predicted"/>
<organism evidence="1 2">
    <name type="scientific">Massilia polaris</name>
    <dbReference type="NCBI Taxonomy" id="2728846"/>
    <lineage>
        <taxon>Bacteria</taxon>
        <taxon>Pseudomonadati</taxon>
        <taxon>Pseudomonadota</taxon>
        <taxon>Betaproteobacteria</taxon>
        <taxon>Burkholderiales</taxon>
        <taxon>Oxalobacteraceae</taxon>
        <taxon>Telluria group</taxon>
        <taxon>Massilia</taxon>
    </lineage>
</organism>